<protein>
    <submittedName>
        <fullName evidence="2">Hydrocephalus-inducing protein</fullName>
    </submittedName>
</protein>
<feature type="compositionally biased region" description="Pro residues" evidence="1">
    <location>
        <begin position="1"/>
        <end position="11"/>
    </location>
</feature>
<dbReference type="Gene3D" id="2.60.40.10">
    <property type="entry name" value="Immunoglobulins"/>
    <property type="match status" value="1"/>
</dbReference>
<dbReference type="GO" id="GO:0005930">
    <property type="term" value="C:axoneme"/>
    <property type="evidence" value="ECO:0007669"/>
    <property type="project" value="TreeGrafter"/>
</dbReference>
<dbReference type="InterPro" id="IPR033305">
    <property type="entry name" value="Hydin-like"/>
</dbReference>
<feature type="region of interest" description="Disordered" evidence="1">
    <location>
        <begin position="1"/>
        <end position="21"/>
    </location>
</feature>
<dbReference type="GO" id="GO:0003341">
    <property type="term" value="P:cilium movement"/>
    <property type="evidence" value="ECO:0007669"/>
    <property type="project" value="TreeGrafter"/>
</dbReference>
<feature type="compositionally biased region" description="Basic and acidic residues" evidence="1">
    <location>
        <begin position="145"/>
        <end position="162"/>
    </location>
</feature>
<organism evidence="2">
    <name type="scientific">Lygus hesperus</name>
    <name type="common">Western plant bug</name>
    <dbReference type="NCBI Taxonomy" id="30085"/>
    <lineage>
        <taxon>Eukaryota</taxon>
        <taxon>Metazoa</taxon>
        <taxon>Ecdysozoa</taxon>
        <taxon>Arthropoda</taxon>
        <taxon>Hexapoda</taxon>
        <taxon>Insecta</taxon>
        <taxon>Pterygota</taxon>
        <taxon>Neoptera</taxon>
        <taxon>Paraneoptera</taxon>
        <taxon>Hemiptera</taxon>
        <taxon>Heteroptera</taxon>
        <taxon>Panheteroptera</taxon>
        <taxon>Cimicomorpha</taxon>
        <taxon>Miridae</taxon>
        <taxon>Mirini</taxon>
        <taxon>Lygus</taxon>
    </lineage>
</organism>
<dbReference type="PANTHER" id="PTHR23053:SF0">
    <property type="entry name" value="HYDROCEPHALUS-INDUCING PROTEIN HOMOLOG"/>
    <property type="match status" value="1"/>
</dbReference>
<reference evidence="2" key="2">
    <citation type="submission" date="2014-07" db="EMBL/GenBank/DDBJ databases">
        <authorList>
            <person name="Hull J."/>
        </authorList>
    </citation>
    <scope>NUCLEOTIDE SEQUENCE</scope>
</reference>
<dbReference type="AlphaFoldDB" id="A0A0A9XEP5"/>
<dbReference type="EMBL" id="GBHO01025130">
    <property type="protein sequence ID" value="JAG18474.1"/>
    <property type="molecule type" value="Transcribed_RNA"/>
</dbReference>
<feature type="non-terminal residue" evidence="2">
    <location>
        <position position="168"/>
    </location>
</feature>
<dbReference type="InterPro" id="IPR013783">
    <property type="entry name" value="Ig-like_fold"/>
</dbReference>
<proteinExistence type="predicted"/>
<gene>
    <name evidence="2" type="primary">Hydin_0</name>
    <name evidence="2" type="ORF">CM83_105471</name>
</gene>
<accession>A0A0A9XEP5</accession>
<evidence type="ECO:0000313" key="2">
    <source>
        <dbReference type="EMBL" id="JAG18474.1"/>
    </source>
</evidence>
<feature type="non-terminal residue" evidence="2">
    <location>
        <position position="1"/>
    </location>
</feature>
<reference evidence="2" key="1">
    <citation type="journal article" date="2014" name="PLoS ONE">
        <title>Transcriptome-Based Identification of ABC Transporters in the Western Tarnished Plant Bug Lygus hesperus.</title>
        <authorList>
            <person name="Hull J.J."/>
            <person name="Chaney K."/>
            <person name="Geib S.M."/>
            <person name="Fabrick J.A."/>
            <person name="Brent C.S."/>
            <person name="Walsh D."/>
            <person name="Lavine L.C."/>
        </authorList>
    </citation>
    <scope>NUCLEOTIDE SEQUENCE</scope>
</reference>
<dbReference type="GO" id="GO:1904158">
    <property type="term" value="P:axonemal central apparatus assembly"/>
    <property type="evidence" value="ECO:0007669"/>
    <property type="project" value="TreeGrafter"/>
</dbReference>
<name>A0A0A9XEP5_LYGHE</name>
<feature type="region of interest" description="Disordered" evidence="1">
    <location>
        <begin position="145"/>
        <end position="168"/>
    </location>
</feature>
<sequence>QKKDIPPTPPPEKAKSPSSIGPHFEIDYGTVPTGVVHSFSFELINSSTEPCRFSWESHPNIRIIPGEGHILPKTSKRCYAVFTSEEPVELLLEAITCEAYPIVYENSYDIQTNQWDSEQKTVQWISHLDNVTEVSTKEFLKKREFPLPEPPHKKSNSGEEKTMVLYVK</sequence>
<evidence type="ECO:0000256" key="1">
    <source>
        <dbReference type="SAM" id="MobiDB-lite"/>
    </source>
</evidence>
<dbReference type="PANTHER" id="PTHR23053">
    <property type="entry name" value="DLEC1 DELETED IN LUNG AND ESOPHAGEAL CANCER 1"/>
    <property type="match status" value="1"/>
</dbReference>